<dbReference type="PANTHER" id="PTHR33445">
    <property type="entry name" value="ATP SYNTHASE SUBUNIT B', CHLOROPLASTIC"/>
    <property type="match status" value="1"/>
</dbReference>
<geneLocation type="plastid" evidence="13"/>
<evidence type="ECO:0000256" key="6">
    <source>
        <dbReference type="ARBA" id="ARBA00022781"/>
    </source>
</evidence>
<dbReference type="HAMAP" id="MF_01398">
    <property type="entry name" value="ATP_synth_b_bprime"/>
    <property type="match status" value="1"/>
</dbReference>
<dbReference type="GO" id="GO:0015986">
    <property type="term" value="P:proton motive force-driven ATP synthesis"/>
    <property type="evidence" value="ECO:0007669"/>
    <property type="project" value="InterPro"/>
</dbReference>
<name>A0A344PFA7_9PHAE</name>
<reference evidence="13" key="1">
    <citation type="journal article" date="2020" name="Sci. Rep.">
        <title>Organelle inheritance and genome architecture variation in isogamous brown algae.</title>
        <authorList>
            <person name="Choi J.W."/>
            <person name="Graf L."/>
            <person name="Peters A.F."/>
            <person name="Cock J.M."/>
            <person name="Nishitsuji K."/>
            <person name="Arimoto A."/>
            <person name="Shoguchi E."/>
            <person name="Nagasato C."/>
            <person name="Choi C.G."/>
            <person name="Yoon H.S."/>
        </authorList>
    </citation>
    <scope>NUCLEOTIDE SEQUENCE</scope>
</reference>
<comment type="function">
    <text evidence="10">F(1)F(0) ATP synthase produces ATP from ADP in the presence of a proton or sodium gradient. F-type ATPases consist of two structural domains, F(1) containing the extramembraneous catalytic core and F(0) containing the membrane proton channel, linked together by a central stalk and a peripheral stalk. During catalysis, ATP synthesis in the catalytic domain of F(1) is coupled via a rotary mechanism of the central stalk subunits to proton translocation.</text>
</comment>
<keyword evidence="7 12" id="KW-1133">Transmembrane helix</keyword>
<keyword evidence="4 11" id="KW-0138">CF(0)</keyword>
<protein>
    <submittedName>
        <fullName evidence="13">ATP synthase CF0, subunit B</fullName>
    </submittedName>
</protein>
<evidence type="ECO:0000313" key="13">
    <source>
        <dbReference type="EMBL" id="AXC47179.1"/>
    </source>
</evidence>
<dbReference type="PANTHER" id="PTHR33445:SF2">
    <property type="entry name" value="ATP SYNTHASE SUBUNIT B', CHLOROPLASTIC"/>
    <property type="match status" value="1"/>
</dbReference>
<keyword evidence="5 11" id="KW-0812">Transmembrane</keyword>
<dbReference type="Pfam" id="PF00430">
    <property type="entry name" value="ATP-synt_B"/>
    <property type="match status" value="1"/>
</dbReference>
<dbReference type="EMBL" id="MF460360">
    <property type="protein sequence ID" value="AXC47179.1"/>
    <property type="molecule type" value="Genomic_DNA"/>
</dbReference>
<evidence type="ECO:0000256" key="7">
    <source>
        <dbReference type="ARBA" id="ARBA00022989"/>
    </source>
</evidence>
<evidence type="ECO:0000256" key="10">
    <source>
        <dbReference type="ARBA" id="ARBA00025198"/>
    </source>
</evidence>
<dbReference type="RefSeq" id="YP_009505224.1">
    <property type="nucleotide sequence ID" value="NC_038231.1"/>
</dbReference>
<evidence type="ECO:0000256" key="3">
    <source>
        <dbReference type="ARBA" id="ARBA00022448"/>
    </source>
</evidence>
<evidence type="ECO:0000256" key="9">
    <source>
        <dbReference type="ARBA" id="ARBA00023136"/>
    </source>
</evidence>
<dbReference type="GO" id="GO:0045259">
    <property type="term" value="C:proton-transporting ATP synthase complex"/>
    <property type="evidence" value="ECO:0007669"/>
    <property type="project" value="UniProtKB-KW"/>
</dbReference>
<comment type="subcellular location">
    <subcellularLocation>
        <location evidence="1">Membrane</location>
        <topology evidence="1">Single-pass membrane protein</topology>
    </subcellularLocation>
</comment>
<evidence type="ECO:0000256" key="4">
    <source>
        <dbReference type="ARBA" id="ARBA00022547"/>
    </source>
</evidence>
<accession>A0A344PFA7</accession>
<keyword evidence="6 11" id="KW-0375">Hydrogen ion transport</keyword>
<keyword evidence="8 11" id="KW-0406">Ion transport</keyword>
<dbReference type="GeneID" id="37544609"/>
<evidence type="ECO:0000256" key="12">
    <source>
        <dbReference type="SAM" id="Phobius"/>
    </source>
</evidence>
<evidence type="ECO:0000256" key="1">
    <source>
        <dbReference type="ARBA" id="ARBA00004167"/>
    </source>
</evidence>
<evidence type="ECO:0000256" key="5">
    <source>
        <dbReference type="ARBA" id="ARBA00022692"/>
    </source>
</evidence>
<feature type="transmembrane region" description="Helical" evidence="12">
    <location>
        <begin position="29"/>
        <end position="49"/>
    </location>
</feature>
<comment type="similarity">
    <text evidence="2 11">Belongs to the ATPase B chain family.</text>
</comment>
<sequence length="157" mass="18194">MFDNYNSILIIGTEKTGGLFDFDGTLPVVALQFVIFMFVLNFILYTPLLDTIEERNLYISKSLSEATSILTKSNELNLKYEKKTSKARKAVALDLLTYQNLYKEILEEKLKSSEIFIDKFLTETTETFEENKENILRSFDTEIDSLSNQIMKKIMKT</sequence>
<evidence type="ECO:0000256" key="2">
    <source>
        <dbReference type="ARBA" id="ARBA00005513"/>
    </source>
</evidence>
<keyword evidence="13" id="KW-0934">Plastid</keyword>
<proteinExistence type="inferred from homology"/>
<dbReference type="InterPro" id="IPR002146">
    <property type="entry name" value="ATP_synth_b/b'su_bac/chlpt"/>
</dbReference>
<evidence type="ECO:0000256" key="11">
    <source>
        <dbReference type="RuleBase" id="RU003848"/>
    </source>
</evidence>
<organism evidence="13">
    <name type="scientific">Petalonia binghamiae</name>
    <dbReference type="NCBI Taxonomy" id="698476"/>
    <lineage>
        <taxon>Eukaryota</taxon>
        <taxon>Sar</taxon>
        <taxon>Stramenopiles</taxon>
        <taxon>Ochrophyta</taxon>
        <taxon>PX clade</taxon>
        <taxon>Phaeophyceae</taxon>
        <taxon>Ectocarpales</taxon>
        <taxon>Scytosiphonaceae</taxon>
        <taxon>Petalonia</taxon>
    </lineage>
</organism>
<evidence type="ECO:0000256" key="8">
    <source>
        <dbReference type="ARBA" id="ARBA00023065"/>
    </source>
</evidence>
<dbReference type="GO" id="GO:0046961">
    <property type="term" value="F:proton-transporting ATPase activity, rotational mechanism"/>
    <property type="evidence" value="ECO:0007669"/>
    <property type="project" value="TreeGrafter"/>
</dbReference>
<dbReference type="AlphaFoldDB" id="A0A344PFA7"/>
<dbReference type="InterPro" id="IPR050059">
    <property type="entry name" value="ATP_synthase_B_chain"/>
</dbReference>
<dbReference type="CDD" id="cd06503">
    <property type="entry name" value="ATP-synt_Fo_b"/>
    <property type="match status" value="1"/>
</dbReference>
<gene>
    <name evidence="13" type="primary">atpG</name>
    <name evidence="13" type="ORF">Petal_079</name>
</gene>
<keyword evidence="3 11" id="KW-0813">Transport</keyword>
<keyword evidence="9 12" id="KW-0472">Membrane</keyword>